<dbReference type="PROSITE" id="PS51257">
    <property type="entry name" value="PROKAR_LIPOPROTEIN"/>
    <property type="match status" value="1"/>
</dbReference>
<evidence type="ECO:0000313" key="1">
    <source>
        <dbReference type="EMBL" id="ONN27510.1"/>
    </source>
</evidence>
<protein>
    <recommendedName>
        <fullName evidence="3">Lipoprotein</fullName>
    </recommendedName>
</protein>
<evidence type="ECO:0008006" key="3">
    <source>
        <dbReference type="Google" id="ProtNLM"/>
    </source>
</evidence>
<proteinExistence type="predicted"/>
<dbReference type="RefSeq" id="WP_077198053.1">
    <property type="nucleotide sequence ID" value="NZ_LBFC01000011.1"/>
</dbReference>
<evidence type="ECO:0000313" key="2">
    <source>
        <dbReference type="Proteomes" id="UP000242616"/>
    </source>
</evidence>
<comment type="caution">
    <text evidence="1">The sequence shown here is derived from an EMBL/GenBank/DDBJ whole genome shotgun (WGS) entry which is preliminary data.</text>
</comment>
<gene>
    <name evidence="1" type="ORF">XJ44_03320</name>
</gene>
<dbReference type="Proteomes" id="UP000242616">
    <property type="component" value="Unassembled WGS sequence"/>
</dbReference>
<reference evidence="1 2" key="1">
    <citation type="submission" date="2015-06" db="EMBL/GenBank/DDBJ databases">
        <title>Genome sequencing of Thermotogales isolates from hydrothermal vents.</title>
        <authorList>
            <person name="Haverkamp T.H."/>
            <person name="Kublanov I.V."/>
            <person name="Nesbo C.L."/>
        </authorList>
    </citation>
    <scope>NUCLEOTIDE SEQUENCE [LARGE SCALE GENOMIC DNA]</scope>
    <source>
        <strain evidence="2">ik275mar</strain>
    </source>
</reference>
<sequence>MKRFIIFLLFVLTIFMVSCTKIQNTPASYENPSYKISEIFNQKLGFNYTYQKAYLDNDSKKLFISLKDEDEKKLLLYEYLLKSTPSESTLTNLRNIPYTSDSNILALGAVNGNPWFIYTTITIQGKYLIFSYYNSNGWHNVDLLSACNLTSPYKYLFDIFYNQNTVLLSFYNEKKILCNKNFRKCI</sequence>
<keyword evidence="2" id="KW-1185">Reference proteome</keyword>
<organism evidence="1 2">
    <name type="scientific">Thermosipho affectus</name>
    <dbReference type="NCBI Taxonomy" id="660294"/>
    <lineage>
        <taxon>Bacteria</taxon>
        <taxon>Thermotogati</taxon>
        <taxon>Thermotogota</taxon>
        <taxon>Thermotogae</taxon>
        <taxon>Thermotogales</taxon>
        <taxon>Fervidobacteriaceae</taxon>
        <taxon>Thermosipho</taxon>
    </lineage>
</organism>
<dbReference type="EMBL" id="LBFC01000011">
    <property type="protein sequence ID" value="ONN27510.1"/>
    <property type="molecule type" value="Genomic_DNA"/>
</dbReference>
<name>A0ABX3II44_9BACT</name>
<accession>A0ABX3II44</accession>